<name>A0A915EPR4_9BILA</name>
<evidence type="ECO:0000256" key="2">
    <source>
        <dbReference type="SAM" id="Phobius"/>
    </source>
</evidence>
<protein>
    <submittedName>
        <fullName evidence="4">Uncharacterized protein</fullName>
    </submittedName>
</protein>
<keyword evidence="2" id="KW-0472">Membrane</keyword>
<feature type="transmembrane region" description="Helical" evidence="2">
    <location>
        <begin position="98"/>
        <end position="116"/>
    </location>
</feature>
<dbReference type="AlphaFoldDB" id="A0A915EPR4"/>
<keyword evidence="3" id="KW-1185">Reference proteome</keyword>
<proteinExistence type="predicted"/>
<feature type="region of interest" description="Disordered" evidence="1">
    <location>
        <begin position="143"/>
        <end position="165"/>
    </location>
</feature>
<dbReference type="WBParaSite" id="jg8087">
    <property type="protein sequence ID" value="jg8087"/>
    <property type="gene ID" value="jg8087"/>
</dbReference>
<feature type="transmembrane region" description="Helical" evidence="2">
    <location>
        <begin position="12"/>
        <end position="30"/>
    </location>
</feature>
<evidence type="ECO:0000313" key="4">
    <source>
        <dbReference type="WBParaSite" id="jg8087"/>
    </source>
</evidence>
<feature type="compositionally biased region" description="Low complexity" evidence="1">
    <location>
        <begin position="151"/>
        <end position="165"/>
    </location>
</feature>
<sequence>MKACSRPALHQVIYQIALYSKIAAAITLLFRTTSSKWFIAVWIIICESYGSKVFDAEDYRSYAHSFCDSRLANAVLIGMNAFEGNCTEATKASLVYDVLSTVLVIVLILLTVFWPVDILKDSQNMGSAGIDVSTAAHRNEYVPAGEDGGLSNMSNSASARNNSSM</sequence>
<dbReference type="Proteomes" id="UP000887574">
    <property type="component" value="Unplaced"/>
</dbReference>
<keyword evidence="2" id="KW-0812">Transmembrane</keyword>
<accession>A0A915EPR4</accession>
<organism evidence="3 4">
    <name type="scientific">Ditylenchus dipsaci</name>
    <dbReference type="NCBI Taxonomy" id="166011"/>
    <lineage>
        <taxon>Eukaryota</taxon>
        <taxon>Metazoa</taxon>
        <taxon>Ecdysozoa</taxon>
        <taxon>Nematoda</taxon>
        <taxon>Chromadorea</taxon>
        <taxon>Rhabditida</taxon>
        <taxon>Tylenchina</taxon>
        <taxon>Tylenchomorpha</taxon>
        <taxon>Sphaerularioidea</taxon>
        <taxon>Anguinidae</taxon>
        <taxon>Anguininae</taxon>
        <taxon>Ditylenchus</taxon>
    </lineage>
</organism>
<evidence type="ECO:0000256" key="1">
    <source>
        <dbReference type="SAM" id="MobiDB-lite"/>
    </source>
</evidence>
<reference evidence="4" key="1">
    <citation type="submission" date="2022-11" db="UniProtKB">
        <authorList>
            <consortium name="WormBaseParasite"/>
        </authorList>
    </citation>
    <scope>IDENTIFICATION</scope>
</reference>
<evidence type="ECO:0000313" key="3">
    <source>
        <dbReference type="Proteomes" id="UP000887574"/>
    </source>
</evidence>
<keyword evidence="2" id="KW-1133">Transmembrane helix</keyword>